<dbReference type="InterPro" id="IPR000055">
    <property type="entry name" value="Restrct_endonuc_typeI_TRD"/>
</dbReference>
<dbReference type="GO" id="GO:0004519">
    <property type="term" value="F:endonuclease activity"/>
    <property type="evidence" value="ECO:0007669"/>
    <property type="project" value="UniProtKB-KW"/>
</dbReference>
<gene>
    <name evidence="5" type="ORF">Lac1_26680</name>
</gene>
<keyword evidence="5" id="KW-0255">Endonuclease</keyword>
<keyword evidence="5" id="KW-0378">Hydrolase</keyword>
<evidence type="ECO:0000256" key="2">
    <source>
        <dbReference type="ARBA" id="ARBA00022747"/>
    </source>
</evidence>
<dbReference type="Gene3D" id="3.90.220.20">
    <property type="entry name" value="DNA methylase specificity domains"/>
    <property type="match status" value="1"/>
</dbReference>
<protein>
    <submittedName>
        <fullName evidence="5">Type I restriction endonuclease subunit S</fullName>
    </submittedName>
</protein>
<keyword evidence="6" id="KW-1185">Reference proteome</keyword>
<dbReference type="InterPro" id="IPR044946">
    <property type="entry name" value="Restrct_endonuc_typeI_TRD_sf"/>
</dbReference>
<keyword evidence="3" id="KW-0238">DNA-binding</keyword>
<evidence type="ECO:0000313" key="6">
    <source>
        <dbReference type="Proteomes" id="UP001305815"/>
    </source>
</evidence>
<reference evidence="6" key="1">
    <citation type="journal article" date="2023" name="Int. J. Syst. Evol. Microbiol.">
        <title>Claveliimonas bilis gen. nov., sp. nov., deoxycholic acid-producing bacteria isolated from human faeces, and reclassification of Sellimonas monacensis Zenner et al. 2021 as Claveliimonas monacensis comb. nov.</title>
        <authorList>
            <person name="Hisatomi A."/>
            <person name="Kastawa N.W.E.P.G."/>
            <person name="Song I."/>
            <person name="Ohkuma M."/>
            <person name="Fukiya S."/>
            <person name="Sakamoto M."/>
        </authorList>
    </citation>
    <scope>NUCLEOTIDE SEQUENCE [LARGE SCALE GENOMIC DNA]</scope>
    <source>
        <strain evidence="6">12BBH14</strain>
    </source>
</reference>
<dbReference type="Proteomes" id="UP001305815">
    <property type="component" value="Chromosome"/>
</dbReference>
<keyword evidence="2" id="KW-0680">Restriction system</keyword>
<organism evidence="5 6">
    <name type="scientific">Claveliimonas bilis</name>
    <dbReference type="NCBI Taxonomy" id="3028070"/>
    <lineage>
        <taxon>Bacteria</taxon>
        <taxon>Bacillati</taxon>
        <taxon>Bacillota</taxon>
        <taxon>Clostridia</taxon>
        <taxon>Lachnospirales</taxon>
        <taxon>Lachnospiraceae</taxon>
        <taxon>Claveliimonas</taxon>
    </lineage>
</organism>
<evidence type="ECO:0000256" key="1">
    <source>
        <dbReference type="ARBA" id="ARBA00010923"/>
    </source>
</evidence>
<name>A0ABM8I5R5_9FIRM</name>
<dbReference type="SUPFAM" id="SSF116734">
    <property type="entry name" value="DNA methylase specificity domain"/>
    <property type="match status" value="1"/>
</dbReference>
<evidence type="ECO:0000256" key="3">
    <source>
        <dbReference type="ARBA" id="ARBA00023125"/>
    </source>
</evidence>
<evidence type="ECO:0000259" key="4">
    <source>
        <dbReference type="Pfam" id="PF01420"/>
    </source>
</evidence>
<dbReference type="RefSeq" id="WP_316265545.1">
    <property type="nucleotide sequence ID" value="NZ_AP027742.1"/>
</dbReference>
<dbReference type="EMBL" id="AP027742">
    <property type="protein sequence ID" value="BDZ78485.1"/>
    <property type="molecule type" value="Genomic_DNA"/>
</dbReference>
<proteinExistence type="inferred from homology"/>
<dbReference type="CDD" id="cd16961">
    <property type="entry name" value="RMtype1_S_TRD-CR_like"/>
    <property type="match status" value="1"/>
</dbReference>
<dbReference type="Pfam" id="PF01420">
    <property type="entry name" value="Methylase_S"/>
    <property type="match status" value="1"/>
</dbReference>
<evidence type="ECO:0000313" key="5">
    <source>
        <dbReference type="EMBL" id="BDZ78485.1"/>
    </source>
</evidence>
<sequence>MYELKKYVRFMSGSPQFRIVELSRGQAKEYEMYSQKDLMEDLTGIEDNCETSKKIYTNDIVSTLDAGDTVFSLISGYACVVGEAHKGFLYTQNYIKICPNENLDPSFLVYLLNQDRKVRKQLRSGLQGSSVLKYTLKQLKEIRFPSLPLLEIQRGIGEVYLKQTRVEALKKRKAEEEKLLIFSRLEEIYERTCI</sequence>
<keyword evidence="5" id="KW-0540">Nuclease</keyword>
<feature type="domain" description="Type I restriction modification DNA specificity" evidence="4">
    <location>
        <begin position="29"/>
        <end position="159"/>
    </location>
</feature>
<accession>A0ABM8I5R5</accession>
<comment type="similarity">
    <text evidence="1">Belongs to the type-I restriction system S methylase family.</text>
</comment>